<dbReference type="RefSeq" id="WP_285672516.1">
    <property type="nucleotide sequence ID" value="NZ_BSYI01000023.1"/>
</dbReference>
<keyword evidence="3" id="KW-0813">Transport</keyword>
<reference evidence="7 8" key="1">
    <citation type="submission" date="2023-04" db="EMBL/GenBank/DDBJ databases">
        <title>Marinoamorphus aggregata gen. nov., sp. Nov., isolate from tissue of brittle star Ophioplocus japonicus.</title>
        <authorList>
            <person name="Kawano K."/>
            <person name="Sawayama S."/>
            <person name="Nakagawa S."/>
        </authorList>
    </citation>
    <scope>NUCLEOTIDE SEQUENCE [LARGE SCALE GENOMIC DNA]</scope>
    <source>
        <strain evidence="7 8">NKW23</strain>
    </source>
</reference>
<dbReference type="PIRSF" id="PIRSF002741">
    <property type="entry name" value="MppA"/>
    <property type="match status" value="1"/>
</dbReference>
<dbReference type="InterPro" id="IPR023765">
    <property type="entry name" value="SBP_5_CS"/>
</dbReference>
<evidence type="ECO:0000256" key="2">
    <source>
        <dbReference type="ARBA" id="ARBA00005695"/>
    </source>
</evidence>
<name>A0ABQ6LL67_9RHOB</name>
<dbReference type="CDD" id="cd08515">
    <property type="entry name" value="PBP2_NikA_DppA_OppA_like_10"/>
    <property type="match status" value="1"/>
</dbReference>
<accession>A0ABQ6LL67</accession>
<dbReference type="Pfam" id="PF00496">
    <property type="entry name" value="SBP_bac_5"/>
    <property type="match status" value="1"/>
</dbReference>
<feature type="domain" description="Solute-binding protein family 5" evidence="6">
    <location>
        <begin position="73"/>
        <end position="436"/>
    </location>
</feature>
<dbReference type="Proteomes" id="UP001239909">
    <property type="component" value="Unassembled WGS sequence"/>
</dbReference>
<keyword evidence="8" id="KW-1185">Reference proteome</keyword>
<gene>
    <name evidence="7" type="ORF">LNKW23_29400</name>
</gene>
<dbReference type="EMBL" id="BSYI01000023">
    <property type="protein sequence ID" value="GMG83727.1"/>
    <property type="molecule type" value="Genomic_DNA"/>
</dbReference>
<dbReference type="Gene3D" id="3.10.105.10">
    <property type="entry name" value="Dipeptide-binding Protein, Domain 3"/>
    <property type="match status" value="1"/>
</dbReference>
<dbReference type="InterPro" id="IPR030678">
    <property type="entry name" value="Peptide/Ni-bd"/>
</dbReference>
<evidence type="ECO:0000313" key="7">
    <source>
        <dbReference type="EMBL" id="GMG83727.1"/>
    </source>
</evidence>
<dbReference type="PROSITE" id="PS01040">
    <property type="entry name" value="SBP_BACTERIAL_5"/>
    <property type="match status" value="1"/>
</dbReference>
<proteinExistence type="inferred from homology"/>
<dbReference type="PANTHER" id="PTHR30290:SF9">
    <property type="entry name" value="OLIGOPEPTIDE-BINDING PROTEIN APPA"/>
    <property type="match status" value="1"/>
</dbReference>
<dbReference type="Gene3D" id="3.40.190.10">
    <property type="entry name" value="Periplasmic binding protein-like II"/>
    <property type="match status" value="1"/>
</dbReference>
<dbReference type="InterPro" id="IPR039424">
    <property type="entry name" value="SBP_5"/>
</dbReference>
<dbReference type="PROSITE" id="PS51257">
    <property type="entry name" value="PROKAR_LIPOPROTEIN"/>
    <property type="match status" value="1"/>
</dbReference>
<evidence type="ECO:0000259" key="6">
    <source>
        <dbReference type="Pfam" id="PF00496"/>
    </source>
</evidence>
<comment type="similarity">
    <text evidence="2">Belongs to the bacterial solute-binding protein 5 family.</text>
</comment>
<dbReference type="Gene3D" id="3.90.76.10">
    <property type="entry name" value="Dipeptide-binding Protein, Domain 1"/>
    <property type="match status" value="1"/>
</dbReference>
<comment type="subcellular location">
    <subcellularLocation>
        <location evidence="1">Periplasm</location>
    </subcellularLocation>
</comment>
<evidence type="ECO:0000256" key="3">
    <source>
        <dbReference type="ARBA" id="ARBA00022448"/>
    </source>
</evidence>
<evidence type="ECO:0000256" key="4">
    <source>
        <dbReference type="ARBA" id="ARBA00022729"/>
    </source>
</evidence>
<feature type="chain" id="PRO_5045710146" evidence="5">
    <location>
        <begin position="26"/>
        <end position="512"/>
    </location>
</feature>
<dbReference type="PANTHER" id="PTHR30290">
    <property type="entry name" value="PERIPLASMIC BINDING COMPONENT OF ABC TRANSPORTER"/>
    <property type="match status" value="1"/>
</dbReference>
<organism evidence="7 8">
    <name type="scientific">Paralimibaculum aggregatum</name>
    <dbReference type="NCBI Taxonomy" id="3036245"/>
    <lineage>
        <taxon>Bacteria</taxon>
        <taxon>Pseudomonadati</taxon>
        <taxon>Pseudomonadota</taxon>
        <taxon>Alphaproteobacteria</taxon>
        <taxon>Rhodobacterales</taxon>
        <taxon>Paracoccaceae</taxon>
        <taxon>Paralimibaculum</taxon>
    </lineage>
</organism>
<dbReference type="SUPFAM" id="SSF53850">
    <property type="entry name" value="Periplasmic binding protein-like II"/>
    <property type="match status" value="1"/>
</dbReference>
<dbReference type="InterPro" id="IPR000914">
    <property type="entry name" value="SBP_5_dom"/>
</dbReference>
<evidence type="ECO:0000256" key="5">
    <source>
        <dbReference type="SAM" id="SignalP"/>
    </source>
</evidence>
<evidence type="ECO:0000256" key="1">
    <source>
        <dbReference type="ARBA" id="ARBA00004418"/>
    </source>
</evidence>
<sequence length="512" mass="56307">MRASGYAALGAATALACALAGPAQAGKANDTLVWSTDREVAVVDPYYNNTRELVIMGHLGWDALLFRNLETGEYEPLLATEWEWVDNMTMDITLREGVSFHDGTSFGPEDVAYTVNHVVAEDSGVLTIKNVNWMKSAEVTGDNTVRIHLNAPFPAALAYMAGAVFIVPEGHYDSAPVGADGKKDYAAVAPVGTGPYKAVDVKAGEYVHWEANPDYFAGGPKGSPAISKIHFRTLKEPNTQIAELLTGGIDWIWDVPKDQAERLEETGQITVANAKTMRISYMAFDVEGTSGTDVFTNPKVRQAVAHAINRESITRNLVGPASVVIHAACHPDQFGCTDDVPQWEYDPEKAKALLAEAGYPDGFEFDIYAYRQREFTEAVIGDLARVGIKAKLTFLQYRALRDLVWEGKAPINHMTWGSNSIPDISASTSHFFSGGRDDPAKDEEVIALLKEGDTTTDPAVRKEVYKKALSKISGELYWLPMFTYAKYYAFSQDLNFEPTSDEIPRFYAASWK</sequence>
<evidence type="ECO:0000313" key="8">
    <source>
        <dbReference type="Proteomes" id="UP001239909"/>
    </source>
</evidence>
<keyword evidence="4 5" id="KW-0732">Signal</keyword>
<protein>
    <submittedName>
        <fullName evidence="7">ABC transporter substrate-binding protein</fullName>
    </submittedName>
</protein>
<comment type="caution">
    <text evidence="7">The sequence shown here is derived from an EMBL/GenBank/DDBJ whole genome shotgun (WGS) entry which is preliminary data.</text>
</comment>
<feature type="signal peptide" evidence="5">
    <location>
        <begin position="1"/>
        <end position="25"/>
    </location>
</feature>